<sequence>MPTRISAFFFSNPRSNPRTRMPPFVCPKRSQEEHLQSAREQTYYAKFFKRWKQGMKDSVLCQLTRKTLSCHPLYRKIPHQPMK</sequence>
<name>A0A8W8KNE0_MAGGI</name>
<evidence type="ECO:0000313" key="2">
    <source>
        <dbReference type="Proteomes" id="UP000005408"/>
    </source>
</evidence>
<organism evidence="1 2">
    <name type="scientific">Magallana gigas</name>
    <name type="common">Pacific oyster</name>
    <name type="synonym">Crassostrea gigas</name>
    <dbReference type="NCBI Taxonomy" id="29159"/>
    <lineage>
        <taxon>Eukaryota</taxon>
        <taxon>Metazoa</taxon>
        <taxon>Spiralia</taxon>
        <taxon>Lophotrochozoa</taxon>
        <taxon>Mollusca</taxon>
        <taxon>Bivalvia</taxon>
        <taxon>Autobranchia</taxon>
        <taxon>Pteriomorphia</taxon>
        <taxon>Ostreida</taxon>
        <taxon>Ostreoidea</taxon>
        <taxon>Ostreidae</taxon>
        <taxon>Magallana</taxon>
    </lineage>
</organism>
<dbReference type="EnsemblMetazoa" id="G24350.1">
    <property type="protein sequence ID" value="G24350.1:cds"/>
    <property type="gene ID" value="G24350"/>
</dbReference>
<dbReference type="AlphaFoldDB" id="A0A8W8KNE0"/>
<keyword evidence="2" id="KW-1185">Reference proteome</keyword>
<reference evidence="1" key="1">
    <citation type="submission" date="2022-08" db="UniProtKB">
        <authorList>
            <consortium name="EnsemblMetazoa"/>
        </authorList>
    </citation>
    <scope>IDENTIFICATION</scope>
    <source>
        <strain evidence="1">05x7-T-G4-1.051#20</strain>
    </source>
</reference>
<accession>A0A8W8KNE0</accession>
<dbReference type="Proteomes" id="UP000005408">
    <property type="component" value="Unassembled WGS sequence"/>
</dbReference>
<evidence type="ECO:0000313" key="1">
    <source>
        <dbReference type="EnsemblMetazoa" id="G24350.1:cds"/>
    </source>
</evidence>
<proteinExistence type="predicted"/>
<protein>
    <submittedName>
        <fullName evidence="1">Uncharacterized protein</fullName>
    </submittedName>
</protein>